<evidence type="ECO:0000256" key="3">
    <source>
        <dbReference type="ARBA" id="ARBA00004712"/>
    </source>
</evidence>
<dbReference type="UniPathway" id="UPA00072"/>
<evidence type="ECO:0000256" key="10">
    <source>
        <dbReference type="ARBA" id="ARBA00022679"/>
    </source>
</evidence>
<comment type="function">
    <text evidence="2">Catalyzes the radical-mediated synthesis of 7,8-didemethyl-8-hydroxy-5-deazariboflavin (FO) from 5-amino-6-(D-ribitylamino)uracil and L-tyrosine.</text>
</comment>
<dbReference type="GO" id="GO:0044689">
    <property type="term" value="F:7,8-didemethyl-8-hydroxy-5-deazariboflavin synthase activity"/>
    <property type="evidence" value="ECO:0007669"/>
    <property type="project" value="UniProtKB-EC"/>
</dbReference>
<proteinExistence type="inferred from homology"/>
<dbReference type="InterPro" id="IPR045567">
    <property type="entry name" value="CofH/MnqC-like_C"/>
</dbReference>
<dbReference type="Proteomes" id="UP000198341">
    <property type="component" value="Chromosome 7"/>
</dbReference>
<reference evidence="20 21" key="1">
    <citation type="submission" date="2011-10" db="EMBL/GenBank/DDBJ databases">
        <authorList>
            <person name="Genoscope - CEA"/>
        </authorList>
    </citation>
    <scope>NUCLEOTIDE SEQUENCE [LARGE SCALE GENOMIC DNA]</scope>
    <source>
        <strain evidence="20 21">RCC 1105</strain>
    </source>
</reference>
<name>K8F2W8_9CHLO</name>
<dbReference type="Pfam" id="PF04055">
    <property type="entry name" value="Radical_SAM"/>
    <property type="match status" value="2"/>
</dbReference>
<dbReference type="PROSITE" id="PS51918">
    <property type="entry name" value="RADICAL_SAM"/>
    <property type="match status" value="2"/>
</dbReference>
<evidence type="ECO:0000256" key="15">
    <source>
        <dbReference type="ARBA" id="ARBA00023239"/>
    </source>
</evidence>
<dbReference type="InterPro" id="IPR019939">
    <property type="entry name" value="CofG_family"/>
</dbReference>
<dbReference type="SFLD" id="SFLDF00294">
    <property type="entry name" value="7_8-didemethyl-8-hydroxy-5-dea"/>
    <property type="match status" value="1"/>
</dbReference>
<dbReference type="SMART" id="SM00729">
    <property type="entry name" value="Elp3"/>
    <property type="match status" value="1"/>
</dbReference>
<keyword evidence="9" id="KW-0004">4Fe-4S</keyword>
<comment type="catalytic activity">
    <reaction evidence="16">
        <text>5-amino-6-(D-ribitylamino)uracil + L-tyrosine + S-adenosyl-L-methionine = 5-amino-5-(4-hydroxybenzyl)-6-(D-ribitylimino)-5,6-dihydrouracil + 2-iminoacetate + 5'-deoxyadenosine + L-methionine + H(+)</text>
        <dbReference type="Rhea" id="RHEA:55200"/>
        <dbReference type="ChEBI" id="CHEBI:15378"/>
        <dbReference type="ChEBI" id="CHEBI:15934"/>
        <dbReference type="ChEBI" id="CHEBI:17319"/>
        <dbReference type="ChEBI" id="CHEBI:57844"/>
        <dbReference type="ChEBI" id="CHEBI:58315"/>
        <dbReference type="ChEBI" id="CHEBI:59789"/>
        <dbReference type="ChEBI" id="CHEBI:77846"/>
        <dbReference type="ChEBI" id="CHEBI:85936"/>
        <dbReference type="EC" id="2.5.1.147"/>
    </reaction>
</comment>
<dbReference type="GO" id="GO:0046872">
    <property type="term" value="F:metal ion binding"/>
    <property type="evidence" value="ECO:0007669"/>
    <property type="project" value="UniProtKB-KW"/>
</dbReference>
<evidence type="ECO:0000256" key="7">
    <source>
        <dbReference type="ARBA" id="ARBA00012289"/>
    </source>
</evidence>
<evidence type="ECO:0000256" key="2">
    <source>
        <dbReference type="ARBA" id="ARBA00003692"/>
    </source>
</evidence>
<dbReference type="EMBL" id="FO082272">
    <property type="protein sequence ID" value="CCO66400.1"/>
    <property type="molecule type" value="Genomic_DNA"/>
</dbReference>
<dbReference type="PANTHER" id="PTHR43076">
    <property type="entry name" value="FO SYNTHASE (COFH)"/>
    <property type="match status" value="1"/>
</dbReference>
<dbReference type="SFLD" id="SFLDG01388">
    <property type="entry name" value="7_8-didemethyl-8-hydroxy-5-dea"/>
    <property type="match status" value="2"/>
</dbReference>
<dbReference type="PANTHER" id="PTHR43076:SF1">
    <property type="entry name" value="LIPOYL SYNTHASE 2"/>
    <property type="match status" value="1"/>
</dbReference>
<evidence type="ECO:0000256" key="14">
    <source>
        <dbReference type="ARBA" id="ARBA00023014"/>
    </source>
</evidence>
<feature type="region of interest" description="Disordered" evidence="18">
    <location>
        <begin position="466"/>
        <end position="486"/>
    </location>
</feature>
<dbReference type="STRING" id="41875.K8F2W8"/>
<dbReference type="GO" id="GO:0051539">
    <property type="term" value="F:4 iron, 4 sulfur cluster binding"/>
    <property type="evidence" value="ECO:0007669"/>
    <property type="project" value="UniProtKB-KW"/>
</dbReference>
<dbReference type="InterPro" id="IPR007197">
    <property type="entry name" value="rSAM"/>
</dbReference>
<dbReference type="SFLD" id="SFLDG01064">
    <property type="entry name" value="F420__menaquinone_cofactor_bio"/>
    <property type="match status" value="3"/>
</dbReference>
<dbReference type="RefSeq" id="XP_007512312.1">
    <property type="nucleotide sequence ID" value="XM_007512250.1"/>
</dbReference>
<comment type="pathway">
    <text evidence="3">Cofactor biosynthesis; coenzyme F0 biosynthesis.</text>
</comment>
<evidence type="ECO:0000256" key="6">
    <source>
        <dbReference type="ARBA" id="ARBA00012126"/>
    </source>
</evidence>
<dbReference type="NCBIfam" id="TIGR03551">
    <property type="entry name" value="F420_cofH"/>
    <property type="match status" value="1"/>
</dbReference>
<dbReference type="InterPro" id="IPR020050">
    <property type="entry name" value="FO_synthase_su2"/>
</dbReference>
<organism evidence="20 21">
    <name type="scientific">Bathycoccus prasinos</name>
    <dbReference type="NCBI Taxonomy" id="41875"/>
    <lineage>
        <taxon>Eukaryota</taxon>
        <taxon>Viridiplantae</taxon>
        <taxon>Chlorophyta</taxon>
        <taxon>Mamiellophyceae</taxon>
        <taxon>Mamiellales</taxon>
        <taxon>Bathycoccaceae</taxon>
        <taxon>Bathycoccus</taxon>
    </lineage>
</organism>
<dbReference type="HAMAP" id="MF_01612">
    <property type="entry name" value="FO_synth_sub2"/>
    <property type="match status" value="1"/>
</dbReference>
<evidence type="ECO:0000256" key="1">
    <source>
        <dbReference type="ARBA" id="ARBA00001966"/>
    </source>
</evidence>
<feature type="compositionally biased region" description="Low complexity" evidence="18">
    <location>
        <begin position="505"/>
        <end position="524"/>
    </location>
</feature>
<dbReference type="CDD" id="cd01335">
    <property type="entry name" value="Radical_SAM"/>
    <property type="match status" value="2"/>
</dbReference>
<dbReference type="GO" id="GO:0141093">
    <property type="term" value="F:5-amino-6-(D-ribitylamino)uracil--L-tyrosine 4-hydroxyphenyl transferase activity"/>
    <property type="evidence" value="ECO:0007669"/>
    <property type="project" value="UniProtKB-EC"/>
</dbReference>
<dbReference type="Pfam" id="PF19288">
    <property type="entry name" value="CofH_C"/>
    <property type="match status" value="1"/>
</dbReference>
<evidence type="ECO:0000259" key="19">
    <source>
        <dbReference type="PROSITE" id="PS51918"/>
    </source>
</evidence>
<keyword evidence="15" id="KW-0456">Lyase</keyword>
<evidence type="ECO:0000313" key="20">
    <source>
        <dbReference type="EMBL" id="CCO66400.1"/>
    </source>
</evidence>
<keyword evidence="13" id="KW-0408">Iron</keyword>
<keyword evidence="12" id="KW-0479">Metal-binding</keyword>
<gene>
    <name evidence="20" type="ORF">Bathy07g03410</name>
</gene>
<dbReference type="KEGG" id="bpg:Bathy07g03410"/>
<dbReference type="NCBIfam" id="NF004884">
    <property type="entry name" value="PRK06245.1"/>
    <property type="match status" value="1"/>
</dbReference>
<dbReference type="HAMAP" id="MF_01611">
    <property type="entry name" value="FO_synth_sub1"/>
    <property type="match status" value="1"/>
</dbReference>
<dbReference type="AlphaFoldDB" id="K8F2W8"/>
<dbReference type="SFLD" id="SFLDF00343">
    <property type="entry name" value="aminofutalosine_synthase_(mqnE"/>
    <property type="match status" value="1"/>
</dbReference>
<dbReference type="EC" id="4.3.1.32" evidence="6"/>
<evidence type="ECO:0000256" key="12">
    <source>
        <dbReference type="ARBA" id="ARBA00022723"/>
    </source>
</evidence>
<evidence type="ECO:0000256" key="9">
    <source>
        <dbReference type="ARBA" id="ARBA00022485"/>
    </source>
</evidence>
<evidence type="ECO:0000256" key="13">
    <source>
        <dbReference type="ARBA" id="ARBA00023004"/>
    </source>
</evidence>
<comment type="similarity">
    <text evidence="4">In the C-terminal section; belongs to the radical SAM superfamily. CofH family.</text>
</comment>
<dbReference type="Gene3D" id="3.20.20.70">
    <property type="entry name" value="Aldolase class I"/>
    <property type="match status" value="2"/>
</dbReference>
<keyword evidence="21" id="KW-1185">Reference proteome</keyword>
<keyword evidence="10" id="KW-0808">Transferase</keyword>
<dbReference type="InterPro" id="IPR006638">
    <property type="entry name" value="Elp3/MiaA/NifB-like_rSAM"/>
</dbReference>
<evidence type="ECO:0000256" key="18">
    <source>
        <dbReference type="SAM" id="MobiDB-lite"/>
    </source>
</evidence>
<dbReference type="InterPro" id="IPR034405">
    <property type="entry name" value="F420"/>
</dbReference>
<evidence type="ECO:0000256" key="4">
    <source>
        <dbReference type="ARBA" id="ARBA00010051"/>
    </source>
</evidence>
<comment type="catalytic activity">
    <reaction evidence="17">
        <text>5-amino-5-(4-hydroxybenzyl)-6-(D-ribitylimino)-5,6-dihydrouracil + S-adenosyl-L-methionine = 7,8-didemethyl-8-hydroxy-5-deazariboflavin + 5'-deoxyadenosine + L-methionine + NH4(+) + H(+)</text>
        <dbReference type="Rhea" id="RHEA:55204"/>
        <dbReference type="ChEBI" id="CHEBI:15378"/>
        <dbReference type="ChEBI" id="CHEBI:17319"/>
        <dbReference type="ChEBI" id="CHEBI:28938"/>
        <dbReference type="ChEBI" id="CHEBI:57844"/>
        <dbReference type="ChEBI" id="CHEBI:59789"/>
        <dbReference type="ChEBI" id="CHEBI:59904"/>
        <dbReference type="ChEBI" id="CHEBI:85936"/>
        <dbReference type="EC" id="4.3.1.32"/>
    </reaction>
</comment>
<dbReference type="NCBIfam" id="TIGR00423">
    <property type="entry name" value="CofH family radical SAM protein"/>
    <property type="match status" value="1"/>
</dbReference>
<feature type="region of interest" description="Disordered" evidence="18">
    <location>
        <begin position="500"/>
        <end position="524"/>
    </location>
</feature>
<dbReference type="SFLD" id="SFLDS00029">
    <property type="entry name" value="Radical_SAM"/>
    <property type="match status" value="3"/>
</dbReference>
<dbReference type="NCBIfam" id="TIGR03550">
    <property type="entry name" value="F420_cofG"/>
    <property type="match status" value="1"/>
</dbReference>
<keyword evidence="14" id="KW-0411">Iron-sulfur</keyword>
<evidence type="ECO:0000256" key="11">
    <source>
        <dbReference type="ARBA" id="ARBA00022691"/>
    </source>
</evidence>
<keyword evidence="11" id="KW-0949">S-adenosyl-L-methionine</keyword>
<evidence type="ECO:0000256" key="17">
    <source>
        <dbReference type="ARBA" id="ARBA00048974"/>
    </source>
</evidence>
<feature type="domain" description="Radical SAM core" evidence="19">
    <location>
        <begin position="576"/>
        <end position="818"/>
    </location>
</feature>
<protein>
    <recommendedName>
        <fullName evidence="8">FO synthase</fullName>
        <ecNumber evidence="7">2.5.1.147</ecNumber>
        <ecNumber evidence="6">4.3.1.32</ecNumber>
    </recommendedName>
</protein>
<comment type="similarity">
    <text evidence="5">In the N-terminal section; belongs to the radical SAM superfamily. CofG family.</text>
</comment>
<evidence type="ECO:0000256" key="16">
    <source>
        <dbReference type="ARBA" id="ARBA00048468"/>
    </source>
</evidence>
<dbReference type="SFLD" id="SFLDG01389">
    <property type="entry name" value="menaquinone_synthsis_involved"/>
    <property type="match status" value="1"/>
</dbReference>
<evidence type="ECO:0000256" key="8">
    <source>
        <dbReference type="ARBA" id="ARBA00022220"/>
    </source>
</evidence>
<dbReference type="EC" id="2.5.1.147" evidence="7"/>
<evidence type="ECO:0000256" key="5">
    <source>
        <dbReference type="ARBA" id="ARBA00010826"/>
    </source>
</evidence>
<dbReference type="GeneID" id="19014830"/>
<dbReference type="InterPro" id="IPR058240">
    <property type="entry name" value="rSAM_sf"/>
</dbReference>
<sequence>MAFSSLSSSLSSSSLYGYYYYNNNNQNGTTAERRRERRRFNAKGVCEKRGGCARPTRARTRCQNDDDVDDEEGCYYYFSDRTLLEMSASFSTKKLAKLANEKREKYFGNVVTFSPKVFVPLTFACRDKCGYCTFVKEPEEEEDKEEEKKRKNIFMTEEEVLSVVREGKKNGATECLFTLGDRPEAKYPAAKRELEEKLGCASTVEYVAKCAKRVLEETGLLPHVNCGVLTVEELKLLKKVSASQGLMVETTSERLMEPGMAHFECESKRPSVRLNTLRNAGKAKVPFTTGILVGIGETAEERVKSLLEIRKLAEEEDGGDCIGEIIVQNFRAKEDTRMKDDRESTLDELVRAVALARLCFDEKVTIQVPPNLTPGEEVEDGWRALLNAGINDWGGISPGVTPDFVSPECEWPALKTLSAVCREEGRSLVPRLAAHPRYIGEKMNAWIDEEVAPHVRVLSDAGGFGRGMHWSPGSEERASGMSSDDGDGISVTNLVSVNGAVEPGSSSRNSRDNNNSNNNDRISSSRNKINRAIEKCMATTATVEDVALLFETRGDDFDFVCSKADALRQEQCGDIVSYVINRNINYTNVCEFTCHFCAFSKGKFGEEATRDKPYCLDSEEIARRTKEAWDKGATEVCMQGGIHPDFTGESYLDFLKAAKTGAPNMHVHAFSPLEIHHGATSLNVPIKDYLKMLKDAGLGSLPGTAAEVLDDAVRQEICPDKLNSEEWLSVVKSAHQVGIKTTSTIMFGHVDSETHVSWSKHLLALRELHRETNGITEFVPLPFVHFKAPIYEKGRARKGPTMRECVLMHAIGRLVLGPIGIKNIQASWPKMGPSFASNLLFAGCNDVGGVLMNESITRAAGSTFGQEFNVVEMEALITRAGRVPRLRNTLYENANEERRMVGIENAHKSVVVNFAGGGKQQVEE</sequence>
<dbReference type="InterPro" id="IPR019940">
    <property type="entry name" value="CofH_family"/>
</dbReference>
<dbReference type="OrthoDB" id="2015542at2759"/>
<dbReference type="InterPro" id="IPR013785">
    <property type="entry name" value="Aldolase_TIM"/>
</dbReference>
<feature type="domain" description="Radical SAM core" evidence="19">
    <location>
        <begin position="111"/>
        <end position="371"/>
    </location>
</feature>
<dbReference type="SUPFAM" id="SSF102114">
    <property type="entry name" value="Radical SAM enzymes"/>
    <property type="match status" value="2"/>
</dbReference>
<evidence type="ECO:0000313" key="21">
    <source>
        <dbReference type="Proteomes" id="UP000198341"/>
    </source>
</evidence>
<comment type="cofactor">
    <cofactor evidence="1">
        <name>[4Fe-4S] cluster</name>
        <dbReference type="ChEBI" id="CHEBI:49883"/>
    </cofactor>
</comment>
<accession>K8F2W8</accession>
<dbReference type="eggNOG" id="ENOG502QUMN">
    <property type="taxonomic scope" value="Eukaryota"/>
</dbReference>